<evidence type="ECO:0000256" key="18">
    <source>
        <dbReference type="SAM" id="SignalP"/>
    </source>
</evidence>
<keyword evidence="11" id="KW-0472">Membrane</keyword>
<dbReference type="Pfam" id="PF00245">
    <property type="entry name" value="Alk_phosphatase"/>
    <property type="match status" value="1"/>
</dbReference>
<evidence type="ECO:0000256" key="9">
    <source>
        <dbReference type="ARBA" id="ARBA00022833"/>
    </source>
</evidence>
<dbReference type="GO" id="GO:0046872">
    <property type="term" value="F:metal ion binding"/>
    <property type="evidence" value="ECO:0007669"/>
    <property type="project" value="UniProtKB-KW"/>
</dbReference>
<accession>A0A1S3JIS4</accession>
<evidence type="ECO:0000256" key="1">
    <source>
        <dbReference type="ARBA" id="ARBA00004609"/>
    </source>
</evidence>
<evidence type="ECO:0000256" key="11">
    <source>
        <dbReference type="ARBA" id="ARBA00023136"/>
    </source>
</evidence>
<evidence type="ECO:0000256" key="2">
    <source>
        <dbReference type="ARBA" id="ARBA00005984"/>
    </source>
</evidence>
<proteinExistence type="inferred from homology"/>
<keyword evidence="9 15" id="KW-0862">Zinc</keyword>
<evidence type="ECO:0000256" key="3">
    <source>
        <dbReference type="ARBA" id="ARBA00012647"/>
    </source>
</evidence>
<comment type="similarity">
    <text evidence="2 16">Belongs to the alkaline phosphatase family.</text>
</comment>
<dbReference type="SMART" id="SM00098">
    <property type="entry name" value="alkPPc"/>
    <property type="match status" value="1"/>
</dbReference>
<evidence type="ECO:0000256" key="6">
    <source>
        <dbReference type="ARBA" id="ARBA00022622"/>
    </source>
</evidence>
<keyword evidence="19" id="KW-1185">Reference proteome</keyword>
<comment type="subcellular location">
    <subcellularLocation>
        <location evidence="1">Cell membrane</location>
        <topology evidence="1">Lipid-anchor</topology>
        <topology evidence="1">GPI-anchor</topology>
    </subcellularLocation>
</comment>
<feature type="binding site" evidence="15">
    <location>
        <position position="375"/>
    </location>
    <ligand>
        <name>Zn(2+)</name>
        <dbReference type="ChEBI" id="CHEBI:29105"/>
        <label>2</label>
    </ligand>
</feature>
<dbReference type="PROSITE" id="PS00123">
    <property type="entry name" value="ALKALINE_PHOSPHATASE"/>
    <property type="match status" value="1"/>
</dbReference>
<evidence type="ECO:0000256" key="12">
    <source>
        <dbReference type="ARBA" id="ARBA00023180"/>
    </source>
</evidence>
<evidence type="ECO:0000256" key="17">
    <source>
        <dbReference type="RuleBase" id="RU003947"/>
    </source>
</evidence>
<feature type="active site" description="Phosphoserine intermediate" evidence="14">
    <location>
        <position position="109"/>
    </location>
</feature>
<organism evidence="19 20">
    <name type="scientific">Lingula anatina</name>
    <name type="common">Brachiopod</name>
    <name type="synonym">Lingula unguis</name>
    <dbReference type="NCBI Taxonomy" id="7574"/>
    <lineage>
        <taxon>Eukaryota</taxon>
        <taxon>Metazoa</taxon>
        <taxon>Spiralia</taxon>
        <taxon>Lophotrochozoa</taxon>
        <taxon>Brachiopoda</taxon>
        <taxon>Linguliformea</taxon>
        <taxon>Lingulata</taxon>
        <taxon>Lingulida</taxon>
        <taxon>Linguloidea</taxon>
        <taxon>Lingulidae</taxon>
        <taxon>Lingula</taxon>
    </lineage>
</organism>
<feature type="signal peptide" evidence="18">
    <location>
        <begin position="1"/>
        <end position="19"/>
    </location>
</feature>
<keyword evidence="12" id="KW-0325">Glycoprotein</keyword>
<evidence type="ECO:0000256" key="13">
    <source>
        <dbReference type="ARBA" id="ARBA00023288"/>
    </source>
</evidence>
<feature type="binding site" evidence="15">
    <location>
        <position position="337"/>
    </location>
    <ligand>
        <name>Zn(2+)</name>
        <dbReference type="ChEBI" id="CHEBI:29105"/>
        <label>2</label>
    </ligand>
</feature>
<name>A0A1S3JIS4_LINAN</name>
<feature type="binding site" evidence="15">
    <location>
        <position position="59"/>
    </location>
    <ligand>
        <name>Mg(2+)</name>
        <dbReference type="ChEBI" id="CHEBI:18420"/>
    </ligand>
</feature>
<keyword evidence="7 15" id="KW-0479">Metal-binding</keyword>
<dbReference type="OrthoDB" id="5818554at2759"/>
<evidence type="ECO:0000256" key="5">
    <source>
        <dbReference type="ARBA" id="ARBA00022553"/>
    </source>
</evidence>
<reference evidence="20" key="1">
    <citation type="submission" date="2025-08" db="UniProtKB">
        <authorList>
            <consortium name="RefSeq"/>
        </authorList>
    </citation>
    <scope>IDENTIFICATION</scope>
    <source>
        <tissue evidence="20">Gonads</tissue>
    </source>
</reference>
<dbReference type="SUPFAM" id="SSF53649">
    <property type="entry name" value="Alkaline phosphatase-like"/>
    <property type="match status" value="1"/>
</dbReference>
<evidence type="ECO:0000256" key="15">
    <source>
        <dbReference type="PIRSR" id="PIRSR601952-2"/>
    </source>
</evidence>
<dbReference type="RefSeq" id="XP_013410292.1">
    <property type="nucleotide sequence ID" value="XM_013554838.1"/>
</dbReference>
<evidence type="ECO:0000256" key="10">
    <source>
        <dbReference type="ARBA" id="ARBA00022842"/>
    </source>
</evidence>
<dbReference type="KEGG" id="lak:106173620"/>
<dbReference type="GeneID" id="106173620"/>
<dbReference type="GO" id="GO:0098552">
    <property type="term" value="C:side of membrane"/>
    <property type="evidence" value="ECO:0007669"/>
    <property type="project" value="UniProtKB-KW"/>
</dbReference>
<gene>
    <name evidence="20" type="primary">LOC106173620</name>
</gene>
<dbReference type="GO" id="GO:0005886">
    <property type="term" value="C:plasma membrane"/>
    <property type="evidence" value="ECO:0007669"/>
    <property type="project" value="UniProtKB-SubCell"/>
</dbReference>
<evidence type="ECO:0000256" key="7">
    <source>
        <dbReference type="ARBA" id="ARBA00022723"/>
    </source>
</evidence>
<dbReference type="AlphaFoldDB" id="A0A1S3JIS4"/>
<dbReference type="Gene3D" id="3.40.720.10">
    <property type="entry name" value="Alkaline Phosphatase, subunit A"/>
    <property type="match status" value="1"/>
</dbReference>
<dbReference type="InterPro" id="IPR001952">
    <property type="entry name" value="Alkaline_phosphatase"/>
</dbReference>
<keyword evidence="13" id="KW-0449">Lipoprotein</keyword>
<dbReference type="PRINTS" id="PR00113">
    <property type="entry name" value="ALKPHPHTASE"/>
</dbReference>
<feature type="binding site" evidence="15">
    <location>
        <position position="172"/>
    </location>
    <ligand>
        <name>Mg(2+)</name>
        <dbReference type="ChEBI" id="CHEBI:18420"/>
    </ligand>
</feature>
<evidence type="ECO:0000256" key="14">
    <source>
        <dbReference type="PIRSR" id="PIRSR601952-1"/>
    </source>
</evidence>
<keyword evidence="6" id="KW-0336">GPI-anchor</keyword>
<dbReference type="PANTHER" id="PTHR11596:SF5">
    <property type="entry name" value="ALKALINE PHOSPHATASE"/>
    <property type="match status" value="1"/>
</dbReference>
<dbReference type="GO" id="GO:0004035">
    <property type="term" value="F:alkaline phosphatase activity"/>
    <property type="evidence" value="ECO:0007669"/>
    <property type="project" value="UniProtKB-EC"/>
</dbReference>
<feature type="chain" id="PRO_5010380301" description="Alkaline phosphatase" evidence="18">
    <location>
        <begin position="20"/>
        <end position="528"/>
    </location>
</feature>
<protein>
    <recommendedName>
        <fullName evidence="3 17">Alkaline phosphatase</fullName>
        <ecNumber evidence="3 17">3.1.3.1</ecNumber>
    </recommendedName>
</protein>
<comment type="cofactor">
    <cofactor evidence="15">
        <name>Zn(2+)</name>
        <dbReference type="ChEBI" id="CHEBI:29105"/>
    </cofactor>
    <text evidence="15">Binds 2 Zn(2+) ions.</text>
</comment>
<evidence type="ECO:0000256" key="4">
    <source>
        <dbReference type="ARBA" id="ARBA00022475"/>
    </source>
</evidence>
<feature type="binding site" evidence="15">
    <location>
        <position position="333"/>
    </location>
    <ligand>
        <name>Zn(2+)</name>
        <dbReference type="ChEBI" id="CHEBI:29105"/>
        <label>2</label>
    </ligand>
</feature>
<evidence type="ECO:0000256" key="8">
    <source>
        <dbReference type="ARBA" id="ARBA00022801"/>
    </source>
</evidence>
<evidence type="ECO:0000313" key="19">
    <source>
        <dbReference type="Proteomes" id="UP000085678"/>
    </source>
</evidence>
<comment type="catalytic activity">
    <reaction evidence="17">
        <text>a phosphate monoester + H2O = an alcohol + phosphate</text>
        <dbReference type="Rhea" id="RHEA:15017"/>
        <dbReference type="ChEBI" id="CHEBI:15377"/>
        <dbReference type="ChEBI" id="CHEBI:30879"/>
        <dbReference type="ChEBI" id="CHEBI:43474"/>
        <dbReference type="ChEBI" id="CHEBI:67140"/>
        <dbReference type="EC" id="3.1.3.1"/>
    </reaction>
</comment>
<evidence type="ECO:0000256" key="16">
    <source>
        <dbReference type="RuleBase" id="RU003946"/>
    </source>
</evidence>
<dbReference type="InterPro" id="IPR018299">
    <property type="entry name" value="Alkaline_phosphatase_AS"/>
</dbReference>
<feature type="binding site" evidence="15">
    <location>
        <position position="447"/>
    </location>
    <ligand>
        <name>Zn(2+)</name>
        <dbReference type="ChEBI" id="CHEBI:29105"/>
        <label>2</label>
    </ligand>
</feature>
<dbReference type="Proteomes" id="UP000085678">
    <property type="component" value="Unplaced"/>
</dbReference>
<dbReference type="PANTHER" id="PTHR11596">
    <property type="entry name" value="ALKALINE PHOSPHATASE"/>
    <property type="match status" value="1"/>
</dbReference>
<comment type="cofactor">
    <cofactor evidence="15">
        <name>Mg(2+)</name>
        <dbReference type="ChEBI" id="CHEBI:18420"/>
    </cofactor>
    <text evidence="15">Binds 1 Mg(2+) ion.</text>
</comment>
<sequence length="528" mass="57370">MRQAFWVLVLACVFVTVDLQRPQQLKDYWMDLGQRKLREKLNTKPNTNVAKNVIIFIGDGLGVSTVTAARIHKGQLQGKTGEEGSLFFENFPYVGLSKTYNTDRMVSDSAGTATAILCGVKTKFGLIGVDDRTSFGNCTSEEGASVDSILKWANAEGKSTGIITTTRITHATPASGFAHSASRYWEADADLPADARGTCTDIAKQMIEGDGSFIKVILGGGRRQFYHRNESDPEYPNVKGKRTDRNLINQWLQAKADMNMRAEYVWNSTGFNSVEPADVDFLMGLFEPSHMQYEGERNHDMEPSLAEMTEKAIKILKKNAKGFVLLVEGGRIDHGHHASLARHAVTDTIAMEAAVKKAAELTSANDTLTVVTADHSHVFNIGGYAGRGIPILGVNDAESDKNGVPYTVLSYGNGPGYTAPREDPTTVNTSSWNYVYQSAVLTASETHGGEEVPVYAQGPMSHLFDFVYEQSYIAHVMAYAACVGPNKDHCKMAPPTPTTSGGSSLEFSVTKALVVTKMAVAVMVAVIL</sequence>
<feature type="binding site" evidence="15">
    <location>
        <position position="374"/>
    </location>
    <ligand>
        <name>Zn(2+)</name>
        <dbReference type="ChEBI" id="CHEBI:29105"/>
        <label>2</label>
    </ligand>
</feature>
<dbReference type="FunFam" id="3.40.720.10:FF:000008">
    <property type="entry name" value="Alkaline phosphatase"/>
    <property type="match status" value="1"/>
</dbReference>
<evidence type="ECO:0000313" key="20">
    <source>
        <dbReference type="RefSeq" id="XP_013410292.1"/>
    </source>
</evidence>
<dbReference type="FunCoup" id="A0A1S3JIS4">
    <property type="interactions" value="189"/>
</dbReference>
<keyword evidence="4" id="KW-1003">Cell membrane</keyword>
<keyword evidence="10 15" id="KW-0460">Magnesium</keyword>
<dbReference type="InParanoid" id="A0A1S3JIS4"/>
<feature type="binding site" evidence="15">
    <location>
        <position position="59"/>
    </location>
    <ligand>
        <name>Zn(2+)</name>
        <dbReference type="ChEBI" id="CHEBI:29105"/>
        <label>2</label>
    </ligand>
</feature>
<dbReference type="InterPro" id="IPR017850">
    <property type="entry name" value="Alkaline_phosphatase_core_sf"/>
</dbReference>
<keyword evidence="8 17" id="KW-0378">Hydrolase</keyword>
<dbReference type="STRING" id="7574.A0A1S3JIS4"/>
<feature type="binding site" evidence="15">
    <location>
        <position position="328"/>
    </location>
    <ligand>
        <name>Mg(2+)</name>
        <dbReference type="ChEBI" id="CHEBI:18420"/>
    </ligand>
</feature>
<dbReference type="CDD" id="cd16012">
    <property type="entry name" value="ALP"/>
    <property type="match status" value="1"/>
</dbReference>
<keyword evidence="18" id="KW-0732">Signal</keyword>
<dbReference type="EC" id="3.1.3.1" evidence="3 17"/>
<keyword evidence="5" id="KW-0597">Phosphoprotein</keyword>
<feature type="binding site" evidence="15">
    <location>
        <position position="170"/>
    </location>
    <ligand>
        <name>Mg(2+)</name>
        <dbReference type="ChEBI" id="CHEBI:18420"/>
    </ligand>
</feature>